<dbReference type="InterPro" id="IPR015917">
    <property type="entry name" value="Pept_C14A"/>
</dbReference>
<dbReference type="SMART" id="SM00115">
    <property type="entry name" value="CASc"/>
    <property type="match status" value="1"/>
</dbReference>
<dbReference type="Gene3D" id="3.40.50.1460">
    <property type="match status" value="2"/>
</dbReference>
<keyword evidence="8" id="KW-1185">Reference proteome</keyword>
<comment type="similarity">
    <text evidence="1">Belongs to the peptidase C14A family.</text>
</comment>
<dbReference type="GO" id="GO:0004197">
    <property type="term" value="F:cysteine-type endopeptidase activity"/>
    <property type="evidence" value="ECO:0007669"/>
    <property type="project" value="InterPro"/>
</dbReference>
<dbReference type="PANTHER" id="PTHR10454:SF232">
    <property type="entry name" value="AT03047P-RELATED"/>
    <property type="match status" value="1"/>
</dbReference>
<dbReference type="SUPFAM" id="SSF52129">
    <property type="entry name" value="Caspase-like"/>
    <property type="match status" value="1"/>
</dbReference>
<dbReference type="PANTHER" id="PTHR10454">
    <property type="entry name" value="CASPASE"/>
    <property type="match status" value="1"/>
</dbReference>
<dbReference type="PRINTS" id="PR00376">
    <property type="entry name" value="IL1BCENZYME"/>
</dbReference>
<dbReference type="GO" id="GO:0005737">
    <property type="term" value="C:cytoplasm"/>
    <property type="evidence" value="ECO:0007669"/>
    <property type="project" value="TreeGrafter"/>
</dbReference>
<evidence type="ECO:0000256" key="3">
    <source>
        <dbReference type="ARBA" id="ARBA00022801"/>
    </source>
</evidence>
<reference evidence="7" key="2">
    <citation type="submission" date="2015-06" db="UniProtKB">
        <authorList>
            <consortium name="EnsemblMetazoa"/>
        </authorList>
    </citation>
    <scope>IDENTIFICATION</scope>
</reference>
<name>T1GQM5_MEGSC</name>
<feature type="domain" description="Caspase family p20" evidence="6">
    <location>
        <begin position="6"/>
        <end position="73"/>
    </location>
</feature>
<dbReference type="InterPro" id="IPR002398">
    <property type="entry name" value="Pept_C14"/>
</dbReference>
<keyword evidence="5" id="KW-0865">Zymogen</keyword>
<dbReference type="GO" id="GO:0006508">
    <property type="term" value="P:proteolysis"/>
    <property type="evidence" value="ECO:0007669"/>
    <property type="project" value="UniProtKB-KW"/>
</dbReference>
<dbReference type="Pfam" id="PF00656">
    <property type="entry name" value="Peptidase_C14"/>
    <property type="match status" value="1"/>
</dbReference>
<dbReference type="HOGENOM" id="CLU_1984106_0_0_1"/>
<dbReference type="PROSITE" id="PS50208">
    <property type="entry name" value="CASPASE_P20"/>
    <property type="match status" value="1"/>
</dbReference>
<dbReference type="AlphaFoldDB" id="T1GQM5"/>
<dbReference type="EMBL" id="CAQQ02112224">
    <property type="status" value="NOT_ANNOTATED_CDS"/>
    <property type="molecule type" value="Genomic_DNA"/>
</dbReference>
<keyword evidence="2" id="KW-0645">Protease</keyword>
<evidence type="ECO:0000313" key="7">
    <source>
        <dbReference type="EnsemblMetazoa" id="MESCA005936-PA"/>
    </source>
</evidence>
<dbReference type="OMA" id="CRGDELE"/>
<dbReference type="Proteomes" id="UP000015102">
    <property type="component" value="Unassembled WGS sequence"/>
</dbReference>
<keyword evidence="3" id="KW-0378">Hydrolase</keyword>
<evidence type="ECO:0000313" key="8">
    <source>
        <dbReference type="Proteomes" id="UP000015102"/>
    </source>
</evidence>
<dbReference type="InterPro" id="IPR016129">
    <property type="entry name" value="Caspase_his_AS"/>
</dbReference>
<sequence>MLPLNLQIASQFDHSKYDCFLLVVMSHGLEGKVYAKDMAYPVGRLWQPFLGDSCPSLINKPKLFFIQACRGDELEKPVTYETVNRKVAYEYQSNVPHNEDMDEMKEMPNFVSTLTKKFILRLRKTD</sequence>
<keyword evidence="4" id="KW-0788">Thiol protease</keyword>
<evidence type="ECO:0000256" key="1">
    <source>
        <dbReference type="ARBA" id="ARBA00010134"/>
    </source>
</evidence>
<organism evidence="7 8">
    <name type="scientific">Megaselia scalaris</name>
    <name type="common">Humpbacked fly</name>
    <name type="synonym">Phora scalaris</name>
    <dbReference type="NCBI Taxonomy" id="36166"/>
    <lineage>
        <taxon>Eukaryota</taxon>
        <taxon>Metazoa</taxon>
        <taxon>Ecdysozoa</taxon>
        <taxon>Arthropoda</taxon>
        <taxon>Hexapoda</taxon>
        <taxon>Insecta</taxon>
        <taxon>Pterygota</taxon>
        <taxon>Neoptera</taxon>
        <taxon>Endopterygota</taxon>
        <taxon>Diptera</taxon>
        <taxon>Brachycera</taxon>
        <taxon>Muscomorpha</taxon>
        <taxon>Platypezoidea</taxon>
        <taxon>Phoridae</taxon>
        <taxon>Megaseliini</taxon>
        <taxon>Megaselia</taxon>
    </lineage>
</organism>
<dbReference type="GO" id="GO:0006915">
    <property type="term" value="P:apoptotic process"/>
    <property type="evidence" value="ECO:0007669"/>
    <property type="project" value="TreeGrafter"/>
</dbReference>
<dbReference type="PROSITE" id="PS01122">
    <property type="entry name" value="CASPASE_CYS"/>
    <property type="match status" value="1"/>
</dbReference>
<dbReference type="EMBL" id="CAQQ02112226">
    <property type="status" value="NOT_ANNOTATED_CDS"/>
    <property type="molecule type" value="Genomic_DNA"/>
</dbReference>
<dbReference type="EnsemblMetazoa" id="MESCA005936-RA">
    <property type="protein sequence ID" value="MESCA005936-PA"/>
    <property type="gene ID" value="MESCA005936"/>
</dbReference>
<dbReference type="GO" id="GO:0043525">
    <property type="term" value="P:positive regulation of neuron apoptotic process"/>
    <property type="evidence" value="ECO:0007669"/>
    <property type="project" value="TreeGrafter"/>
</dbReference>
<evidence type="ECO:0000256" key="4">
    <source>
        <dbReference type="ARBA" id="ARBA00022807"/>
    </source>
</evidence>
<dbReference type="InterPro" id="IPR011600">
    <property type="entry name" value="Pept_C14_caspase"/>
</dbReference>
<dbReference type="InterPro" id="IPR001309">
    <property type="entry name" value="Pept_C14_p20"/>
</dbReference>
<dbReference type="PROSITE" id="PS01121">
    <property type="entry name" value="CASPASE_HIS"/>
    <property type="match status" value="1"/>
</dbReference>
<dbReference type="STRING" id="36166.T1GQM5"/>
<reference evidence="8" key="1">
    <citation type="submission" date="2013-02" db="EMBL/GenBank/DDBJ databases">
        <authorList>
            <person name="Hughes D."/>
        </authorList>
    </citation>
    <scope>NUCLEOTIDE SEQUENCE</scope>
    <source>
        <strain>Durham</strain>
        <strain evidence="8">NC isolate 2 -- Noor lab</strain>
    </source>
</reference>
<dbReference type="InterPro" id="IPR033139">
    <property type="entry name" value="Caspase_cys_AS"/>
</dbReference>
<evidence type="ECO:0000256" key="2">
    <source>
        <dbReference type="ARBA" id="ARBA00022670"/>
    </source>
</evidence>
<dbReference type="EMBL" id="CAQQ02112225">
    <property type="status" value="NOT_ANNOTATED_CDS"/>
    <property type="molecule type" value="Genomic_DNA"/>
</dbReference>
<evidence type="ECO:0000256" key="5">
    <source>
        <dbReference type="ARBA" id="ARBA00023145"/>
    </source>
</evidence>
<proteinExistence type="inferred from homology"/>
<accession>T1GQM5</accession>
<dbReference type="InterPro" id="IPR029030">
    <property type="entry name" value="Caspase-like_dom_sf"/>
</dbReference>
<evidence type="ECO:0000259" key="6">
    <source>
        <dbReference type="PROSITE" id="PS50208"/>
    </source>
</evidence>
<protein>
    <recommendedName>
        <fullName evidence="6">Caspase family p20 domain-containing protein</fullName>
    </recommendedName>
</protein>